<keyword evidence="3" id="KW-1185">Reference proteome</keyword>
<proteinExistence type="predicted"/>
<evidence type="ECO:0000256" key="1">
    <source>
        <dbReference type="SAM" id="MobiDB-lite"/>
    </source>
</evidence>
<sequence length="471" mass="50622">MEPSLSARKHRLSDVNSPNALVHKPTPLSCPPSKRPNNNLHHPRSQALSLKSPAAEPAPMPTTISAVIPAAVIPAAVIPAAEVESAPTTTTLLIDGHEILMPKDPLQAFHTTRSQTIASFRAVWAGAPGPQDTGFVFGTALAPAAAQAGVCGGLSIRQPIVSHHTGNVREISIHNHVFIIPTDEVAAFLATRGMTMESFRRVAEGGAEARDIALVSGTATVRLSEESMSRGRPADKKRATADRMGTKGERPPAHQRSQGLDKDDDRDEEEEYDQGEEGGGNEGGEDEEQEEEQEEEEEKDKEDEEGVKEEEKDEEKGYSPPACSAPTIPTTRTPQQHNATATAPKTAPTPKSTSVRTPTAPGRKGYYPKDMPLGDFSGFAQAQRELGVSHGWCKGKYIEGLLSIGGVFAETREVVGKGKCRRCTSTKDRYGVSPVCRVLVGEDPWVRMMGNKCGLCVQQAQSCNVEENLEG</sequence>
<reference evidence="2 3" key="1">
    <citation type="journal article" date="2018" name="Nat. Ecol. Evol.">
        <title>Pezizomycetes genomes reveal the molecular basis of ectomycorrhizal truffle lifestyle.</title>
        <authorList>
            <person name="Murat C."/>
            <person name="Payen T."/>
            <person name="Noel B."/>
            <person name="Kuo A."/>
            <person name="Morin E."/>
            <person name="Chen J."/>
            <person name="Kohler A."/>
            <person name="Krizsan K."/>
            <person name="Balestrini R."/>
            <person name="Da Silva C."/>
            <person name="Montanini B."/>
            <person name="Hainaut M."/>
            <person name="Levati E."/>
            <person name="Barry K.W."/>
            <person name="Belfiori B."/>
            <person name="Cichocki N."/>
            <person name="Clum A."/>
            <person name="Dockter R.B."/>
            <person name="Fauchery L."/>
            <person name="Guy J."/>
            <person name="Iotti M."/>
            <person name="Le Tacon F."/>
            <person name="Lindquist E.A."/>
            <person name="Lipzen A."/>
            <person name="Malagnac F."/>
            <person name="Mello A."/>
            <person name="Molinier V."/>
            <person name="Miyauchi S."/>
            <person name="Poulain J."/>
            <person name="Riccioni C."/>
            <person name="Rubini A."/>
            <person name="Sitrit Y."/>
            <person name="Splivallo R."/>
            <person name="Traeger S."/>
            <person name="Wang M."/>
            <person name="Zifcakova L."/>
            <person name="Wipf D."/>
            <person name="Zambonelli A."/>
            <person name="Paolocci F."/>
            <person name="Nowrousian M."/>
            <person name="Ottonello S."/>
            <person name="Baldrian P."/>
            <person name="Spatafora J.W."/>
            <person name="Henrissat B."/>
            <person name="Nagy L.G."/>
            <person name="Aury J.M."/>
            <person name="Wincker P."/>
            <person name="Grigoriev I.V."/>
            <person name="Bonfante P."/>
            <person name="Martin F.M."/>
        </authorList>
    </citation>
    <scope>NUCLEOTIDE SEQUENCE [LARGE SCALE GENOMIC DNA]</scope>
    <source>
        <strain evidence="2 3">CCBAS932</strain>
    </source>
</reference>
<feature type="compositionally biased region" description="Basic and acidic residues" evidence="1">
    <location>
        <begin position="223"/>
        <end position="252"/>
    </location>
</feature>
<feature type="region of interest" description="Disordered" evidence="1">
    <location>
        <begin position="1"/>
        <end position="58"/>
    </location>
</feature>
<feature type="compositionally biased region" description="Low complexity" evidence="1">
    <location>
        <begin position="339"/>
        <end position="354"/>
    </location>
</feature>
<gene>
    <name evidence="2" type="ORF">P167DRAFT_546991</name>
</gene>
<protein>
    <submittedName>
        <fullName evidence="2">Uncharacterized protein</fullName>
    </submittedName>
</protein>
<feature type="compositionally biased region" description="Acidic residues" evidence="1">
    <location>
        <begin position="262"/>
        <end position="276"/>
    </location>
</feature>
<name>A0A3N4KJE8_9PEZI</name>
<accession>A0A3N4KJE8</accession>
<evidence type="ECO:0000313" key="3">
    <source>
        <dbReference type="Proteomes" id="UP000277580"/>
    </source>
</evidence>
<dbReference type="InParanoid" id="A0A3N4KJE8"/>
<organism evidence="2 3">
    <name type="scientific">Morchella conica CCBAS932</name>
    <dbReference type="NCBI Taxonomy" id="1392247"/>
    <lineage>
        <taxon>Eukaryota</taxon>
        <taxon>Fungi</taxon>
        <taxon>Dikarya</taxon>
        <taxon>Ascomycota</taxon>
        <taxon>Pezizomycotina</taxon>
        <taxon>Pezizomycetes</taxon>
        <taxon>Pezizales</taxon>
        <taxon>Morchellaceae</taxon>
        <taxon>Morchella</taxon>
    </lineage>
</organism>
<dbReference type="AlphaFoldDB" id="A0A3N4KJE8"/>
<feature type="compositionally biased region" description="Acidic residues" evidence="1">
    <location>
        <begin position="283"/>
        <end position="313"/>
    </location>
</feature>
<dbReference type="Proteomes" id="UP000277580">
    <property type="component" value="Unassembled WGS sequence"/>
</dbReference>
<dbReference type="OrthoDB" id="5429032at2759"/>
<evidence type="ECO:0000313" key="2">
    <source>
        <dbReference type="EMBL" id="RPB10683.1"/>
    </source>
</evidence>
<dbReference type="EMBL" id="ML119141">
    <property type="protein sequence ID" value="RPB10683.1"/>
    <property type="molecule type" value="Genomic_DNA"/>
</dbReference>
<feature type="compositionally biased region" description="Polar residues" evidence="1">
    <location>
        <begin position="327"/>
        <end position="338"/>
    </location>
</feature>
<feature type="region of interest" description="Disordered" evidence="1">
    <location>
        <begin position="223"/>
        <end position="366"/>
    </location>
</feature>